<proteinExistence type="predicted"/>
<dbReference type="Gene3D" id="3.30.565.10">
    <property type="entry name" value="Histidine kinase-like ATPase, C-terminal domain"/>
    <property type="match status" value="1"/>
</dbReference>
<dbReference type="InterPro" id="IPR003594">
    <property type="entry name" value="HATPase_dom"/>
</dbReference>
<dbReference type="PANTHER" id="PTHR35526">
    <property type="entry name" value="ANTI-SIGMA-F FACTOR RSBW-RELATED"/>
    <property type="match status" value="1"/>
</dbReference>
<feature type="domain" description="Histidine kinase/HSP90-like ATPase" evidence="2">
    <location>
        <begin position="190"/>
        <end position="300"/>
    </location>
</feature>
<dbReference type="InterPro" id="IPR025847">
    <property type="entry name" value="MEDS_domain"/>
</dbReference>
<organism evidence="4 5">
    <name type="scientific">Actinocorallia aurantiaca</name>
    <dbReference type="NCBI Taxonomy" id="46204"/>
    <lineage>
        <taxon>Bacteria</taxon>
        <taxon>Bacillati</taxon>
        <taxon>Actinomycetota</taxon>
        <taxon>Actinomycetes</taxon>
        <taxon>Streptosporangiales</taxon>
        <taxon>Thermomonosporaceae</taxon>
        <taxon>Actinocorallia</taxon>
    </lineage>
</organism>
<keyword evidence="1" id="KW-0723">Serine/threonine-protein kinase</keyword>
<dbReference type="Pfam" id="PF14417">
    <property type="entry name" value="MEDS"/>
    <property type="match status" value="1"/>
</dbReference>
<dbReference type="PANTHER" id="PTHR35526:SF3">
    <property type="entry name" value="ANTI-SIGMA-F FACTOR RSBW"/>
    <property type="match status" value="1"/>
</dbReference>
<name>A0ABP6GCU1_9ACTN</name>
<keyword evidence="1" id="KW-0808">Transferase</keyword>
<reference evidence="5" key="1">
    <citation type="journal article" date="2019" name="Int. J. Syst. Evol. Microbiol.">
        <title>The Global Catalogue of Microorganisms (GCM) 10K type strain sequencing project: providing services to taxonomists for standard genome sequencing and annotation.</title>
        <authorList>
            <consortium name="The Broad Institute Genomics Platform"/>
            <consortium name="The Broad Institute Genome Sequencing Center for Infectious Disease"/>
            <person name="Wu L."/>
            <person name="Ma J."/>
        </authorList>
    </citation>
    <scope>NUCLEOTIDE SEQUENCE [LARGE SCALE GENOMIC DNA]</scope>
    <source>
        <strain evidence="5">JCM 8201</strain>
    </source>
</reference>
<comment type="caution">
    <text evidence="4">The sequence shown here is derived from an EMBL/GenBank/DDBJ whole genome shotgun (WGS) entry which is preliminary data.</text>
</comment>
<keyword evidence="5" id="KW-1185">Reference proteome</keyword>
<dbReference type="Pfam" id="PF13581">
    <property type="entry name" value="HATPase_c_2"/>
    <property type="match status" value="1"/>
</dbReference>
<dbReference type="NCBIfam" id="NF041045">
    <property type="entry name" value="RsbA_anti_sig"/>
    <property type="match status" value="1"/>
</dbReference>
<evidence type="ECO:0000313" key="4">
    <source>
        <dbReference type="EMBL" id="GAA2721378.1"/>
    </source>
</evidence>
<accession>A0ABP6GCU1</accession>
<dbReference type="CDD" id="cd16936">
    <property type="entry name" value="HATPase_RsbW-like"/>
    <property type="match status" value="1"/>
</dbReference>
<dbReference type="InterPro" id="IPR036890">
    <property type="entry name" value="HATPase_C_sf"/>
</dbReference>
<dbReference type="InterPro" id="IPR047718">
    <property type="entry name" value="RsbA-like_anti_sig"/>
</dbReference>
<dbReference type="InterPro" id="IPR050267">
    <property type="entry name" value="Anti-sigma-factor_SerPK"/>
</dbReference>
<evidence type="ECO:0000259" key="3">
    <source>
        <dbReference type="Pfam" id="PF14417"/>
    </source>
</evidence>
<dbReference type="Proteomes" id="UP001501842">
    <property type="component" value="Unassembled WGS sequence"/>
</dbReference>
<evidence type="ECO:0000259" key="2">
    <source>
        <dbReference type="Pfam" id="PF13581"/>
    </source>
</evidence>
<feature type="domain" description="MEDS" evidence="3">
    <location>
        <begin position="4"/>
        <end position="145"/>
    </location>
</feature>
<gene>
    <name evidence="4" type="ORF">GCM10010439_11480</name>
</gene>
<dbReference type="EMBL" id="BAAATZ010000004">
    <property type="protein sequence ID" value="GAA2721378.1"/>
    <property type="molecule type" value="Genomic_DNA"/>
</dbReference>
<evidence type="ECO:0000256" key="1">
    <source>
        <dbReference type="ARBA" id="ARBA00022527"/>
    </source>
</evidence>
<evidence type="ECO:0000313" key="5">
    <source>
        <dbReference type="Proteomes" id="UP001501842"/>
    </source>
</evidence>
<sequence length="305" mass="34107">MALTHVALPYEDDEEFLRAALPFLNDGLEEDETVLAVTCERKTSLLREKFGTQVRYVDRSSFYEHPTRVVSRVLHQMETAAGRGRRVRLLCEPEWADRPAWETVEWLRLEALVNMALARTDGSVMCPYHQGLPEPVLAGARRTHPQVAREGRCQDNPSYLDPAAFSAMCDQPLTTAPARAVELRVHSPDLRDLRALVTAFARRHGLSGHPLHQLLVAVTEVVTNALGHGTPPVLLRVWGEADALLCEVSDRGHWRPAEPGPGWLPPRASDSPRLGLWAVRMLCGLVQVRTGPEGTRVRIRTPLRK</sequence>
<protein>
    <submittedName>
        <fullName evidence="4">MEDS domain-containing protein</fullName>
    </submittedName>
</protein>
<keyword evidence="1" id="KW-0418">Kinase</keyword>
<dbReference type="RefSeq" id="WP_344449112.1">
    <property type="nucleotide sequence ID" value="NZ_BAAATZ010000004.1"/>
</dbReference>
<dbReference type="SUPFAM" id="SSF55874">
    <property type="entry name" value="ATPase domain of HSP90 chaperone/DNA topoisomerase II/histidine kinase"/>
    <property type="match status" value="1"/>
</dbReference>